<feature type="signal peptide" evidence="3">
    <location>
        <begin position="1"/>
        <end position="25"/>
    </location>
</feature>
<comment type="caution">
    <text evidence="4">The sequence shown here is derived from an EMBL/GenBank/DDBJ whole genome shotgun (WGS) entry which is preliminary data.</text>
</comment>
<dbReference type="PANTHER" id="PTHR35902">
    <property type="entry name" value="S-LAYER DOMAIN-LIKE PROTEIN-RELATED"/>
    <property type="match status" value="1"/>
</dbReference>
<dbReference type="EMBL" id="QSES01000043">
    <property type="protein sequence ID" value="RGZ88169.1"/>
    <property type="molecule type" value="Genomic_DNA"/>
</dbReference>
<accession>A0A413Q319</accession>
<dbReference type="Proteomes" id="UP000283721">
    <property type="component" value="Unassembled WGS sequence"/>
</dbReference>
<evidence type="ECO:0000256" key="1">
    <source>
        <dbReference type="SAM" id="MobiDB-lite"/>
    </source>
</evidence>
<name>A0A413Q319_9FIRM</name>
<dbReference type="PANTHER" id="PTHR35902:SF6">
    <property type="entry name" value="CONSERVED WITHIN P. AEROPHILUM"/>
    <property type="match status" value="1"/>
</dbReference>
<keyword evidence="2" id="KW-0812">Transmembrane</keyword>
<feature type="chain" id="PRO_5019583528" description="CARDB domain-containing protein" evidence="3">
    <location>
        <begin position="26"/>
        <end position="513"/>
    </location>
</feature>
<feature type="compositionally biased region" description="Basic and acidic residues" evidence="1">
    <location>
        <begin position="46"/>
        <end position="74"/>
    </location>
</feature>
<keyword evidence="2" id="KW-1133">Transmembrane helix</keyword>
<organism evidence="4 5">
    <name type="scientific">Agathobacter rectalis</name>
    <dbReference type="NCBI Taxonomy" id="39491"/>
    <lineage>
        <taxon>Bacteria</taxon>
        <taxon>Bacillati</taxon>
        <taxon>Bacillota</taxon>
        <taxon>Clostridia</taxon>
        <taxon>Lachnospirales</taxon>
        <taxon>Lachnospiraceae</taxon>
        <taxon>Agathobacter</taxon>
    </lineage>
</organism>
<reference evidence="4 5" key="1">
    <citation type="submission" date="2018-08" db="EMBL/GenBank/DDBJ databases">
        <title>A genome reference for cultivated species of the human gut microbiota.</title>
        <authorList>
            <person name="Zou Y."/>
            <person name="Xue W."/>
            <person name="Luo G."/>
        </authorList>
    </citation>
    <scope>NUCLEOTIDE SEQUENCE [LARGE SCALE GENOMIC DNA]</scope>
    <source>
        <strain evidence="4 5">AM47-6BH</strain>
    </source>
</reference>
<evidence type="ECO:0000256" key="3">
    <source>
        <dbReference type="SAM" id="SignalP"/>
    </source>
</evidence>
<dbReference type="AlphaFoldDB" id="A0A413Q319"/>
<feature type="region of interest" description="Disordered" evidence="1">
    <location>
        <begin position="33"/>
        <end position="76"/>
    </location>
</feature>
<proteinExistence type="predicted"/>
<feature type="compositionally biased region" description="Polar residues" evidence="1">
    <location>
        <begin position="33"/>
        <end position="45"/>
    </location>
</feature>
<evidence type="ECO:0000313" key="4">
    <source>
        <dbReference type="EMBL" id="RGZ88169.1"/>
    </source>
</evidence>
<sequence>MKKFVSILLVIIMCLSYHFILVVHASTLDTKSDSAVMQEGKSTQARTDKPDNEAGAGAKDEADNKDDAASKDDAAPGVSMSEVSLCIDNKNVYEGMQQAYTNGYQPVCANGNVTLVLPLISDGKLQQDKITASVDLGATDSSPFVFRSYEKEFNCKPEYINGTGETKDIFLVSFELTLSEKRVNGIYPVIINVTGKDENGIEVQKSFTNFVTVADGIDPNAAASGAADTTQAEETPTSAPVVLVDKSVINTDTVKAGEDFEVTVTLKNTSRQKSVQNLVATVNVPSADIELKNDSNTIFIGKIGTQKTTELTLKFHASKSTADGNYPIEIAMSYDDPKASTLSSTGSFVVTVEQPLDVKLTMPNIDKNVTAGDTIPLTFQVMNLGRSTVYNVRCDVTGDGLSQTKTAFIGNMESGTAGEGETNLFITTLEGKSQYGDTTGTVTLTYEDGFGNEQTQEFSFNTTINKMPDEASTGDEKKEKSASQWWISLAVIGGLIVLAGAVSGAYYMGRKKR</sequence>
<gene>
    <name evidence="4" type="ORF">DW967_15730</name>
</gene>
<evidence type="ECO:0000256" key="2">
    <source>
        <dbReference type="SAM" id="Phobius"/>
    </source>
</evidence>
<keyword evidence="2" id="KW-0472">Membrane</keyword>
<evidence type="ECO:0008006" key="6">
    <source>
        <dbReference type="Google" id="ProtNLM"/>
    </source>
</evidence>
<protein>
    <recommendedName>
        <fullName evidence="6">CARDB domain-containing protein</fullName>
    </recommendedName>
</protein>
<evidence type="ECO:0000313" key="5">
    <source>
        <dbReference type="Proteomes" id="UP000283721"/>
    </source>
</evidence>
<feature type="transmembrane region" description="Helical" evidence="2">
    <location>
        <begin position="485"/>
        <end position="508"/>
    </location>
</feature>
<keyword evidence="3" id="KW-0732">Signal</keyword>